<evidence type="ECO:0000313" key="12">
    <source>
        <dbReference type="EMBL" id="GHF18833.1"/>
    </source>
</evidence>
<comment type="similarity">
    <text evidence="2 10">Belongs to the purine nucleoside phosphorylase YfiH/LACC1 family.</text>
</comment>
<dbReference type="Pfam" id="PF02578">
    <property type="entry name" value="Cu-oxidase_4"/>
    <property type="match status" value="1"/>
</dbReference>
<dbReference type="GO" id="GO:0017061">
    <property type="term" value="F:S-methyl-5-thioadenosine phosphorylase activity"/>
    <property type="evidence" value="ECO:0007669"/>
    <property type="project" value="UniProtKB-EC"/>
</dbReference>
<comment type="catalytic activity">
    <reaction evidence="7">
        <text>adenosine + H2O + H(+) = inosine + NH4(+)</text>
        <dbReference type="Rhea" id="RHEA:24408"/>
        <dbReference type="ChEBI" id="CHEBI:15377"/>
        <dbReference type="ChEBI" id="CHEBI:15378"/>
        <dbReference type="ChEBI" id="CHEBI:16335"/>
        <dbReference type="ChEBI" id="CHEBI:17596"/>
        <dbReference type="ChEBI" id="CHEBI:28938"/>
        <dbReference type="EC" id="3.5.4.4"/>
    </reaction>
    <physiologicalReaction direction="left-to-right" evidence="7">
        <dbReference type="Rhea" id="RHEA:24409"/>
    </physiologicalReaction>
</comment>
<keyword evidence="4" id="KW-0479">Metal-binding</keyword>
<evidence type="ECO:0000256" key="10">
    <source>
        <dbReference type="RuleBase" id="RU361274"/>
    </source>
</evidence>
<dbReference type="PANTHER" id="PTHR30616">
    <property type="entry name" value="UNCHARACTERIZED PROTEIN YFIH"/>
    <property type="match status" value="1"/>
</dbReference>
<evidence type="ECO:0000256" key="5">
    <source>
        <dbReference type="ARBA" id="ARBA00022801"/>
    </source>
</evidence>
<evidence type="ECO:0000256" key="4">
    <source>
        <dbReference type="ARBA" id="ARBA00022723"/>
    </source>
</evidence>
<evidence type="ECO:0000256" key="2">
    <source>
        <dbReference type="ARBA" id="ARBA00007353"/>
    </source>
</evidence>
<evidence type="ECO:0000313" key="13">
    <source>
        <dbReference type="Proteomes" id="UP000630923"/>
    </source>
</evidence>
<keyword evidence="6" id="KW-0862">Zinc</keyword>
<dbReference type="PANTHER" id="PTHR30616:SF2">
    <property type="entry name" value="PURINE NUCLEOSIDE PHOSPHORYLASE LACC1"/>
    <property type="match status" value="1"/>
</dbReference>
<evidence type="ECO:0000256" key="6">
    <source>
        <dbReference type="ARBA" id="ARBA00022833"/>
    </source>
</evidence>
<gene>
    <name evidence="12" type="ORF">GCM10017044_11720</name>
</gene>
<dbReference type="NCBIfam" id="TIGR00726">
    <property type="entry name" value="peptidoglycan editing factor PgeF"/>
    <property type="match status" value="1"/>
</dbReference>
<proteinExistence type="inferred from homology"/>
<dbReference type="CDD" id="cd16833">
    <property type="entry name" value="YfiH"/>
    <property type="match status" value="1"/>
</dbReference>
<dbReference type="EMBL" id="BNCI01000001">
    <property type="protein sequence ID" value="GHF18833.1"/>
    <property type="molecule type" value="Genomic_DNA"/>
</dbReference>
<dbReference type="Gene3D" id="3.60.140.10">
    <property type="entry name" value="CNF1/YfiH-like putative cysteine hydrolases"/>
    <property type="match status" value="1"/>
</dbReference>
<dbReference type="Proteomes" id="UP000630923">
    <property type="component" value="Unassembled WGS sequence"/>
</dbReference>
<reference evidence="12" key="2">
    <citation type="submission" date="2020-09" db="EMBL/GenBank/DDBJ databases">
        <authorList>
            <person name="Sun Q."/>
            <person name="Kim S."/>
        </authorList>
    </citation>
    <scope>NUCLEOTIDE SEQUENCE</scope>
    <source>
        <strain evidence="12">KCTC 42590</strain>
    </source>
</reference>
<comment type="caution">
    <text evidence="12">The sequence shown here is derived from an EMBL/GenBank/DDBJ whole genome shotgun (WGS) entry which is preliminary data.</text>
</comment>
<accession>A0A919E4G8</accession>
<dbReference type="GO" id="GO:0005507">
    <property type="term" value="F:copper ion binding"/>
    <property type="evidence" value="ECO:0007669"/>
    <property type="project" value="TreeGrafter"/>
</dbReference>
<evidence type="ECO:0000256" key="9">
    <source>
        <dbReference type="ARBA" id="ARBA00049893"/>
    </source>
</evidence>
<dbReference type="InterPro" id="IPR011324">
    <property type="entry name" value="Cytotoxic_necrot_fac-like_cat"/>
</dbReference>
<comment type="catalytic activity">
    <reaction evidence="8">
        <text>adenosine + phosphate = alpha-D-ribose 1-phosphate + adenine</text>
        <dbReference type="Rhea" id="RHEA:27642"/>
        <dbReference type="ChEBI" id="CHEBI:16335"/>
        <dbReference type="ChEBI" id="CHEBI:16708"/>
        <dbReference type="ChEBI" id="CHEBI:43474"/>
        <dbReference type="ChEBI" id="CHEBI:57720"/>
        <dbReference type="EC" id="2.4.2.1"/>
    </reaction>
    <physiologicalReaction direction="left-to-right" evidence="8">
        <dbReference type="Rhea" id="RHEA:27643"/>
    </physiologicalReaction>
</comment>
<keyword evidence="5" id="KW-0378">Hydrolase</keyword>
<comment type="catalytic activity">
    <reaction evidence="1">
        <text>inosine + phosphate = alpha-D-ribose 1-phosphate + hypoxanthine</text>
        <dbReference type="Rhea" id="RHEA:27646"/>
        <dbReference type="ChEBI" id="CHEBI:17368"/>
        <dbReference type="ChEBI" id="CHEBI:17596"/>
        <dbReference type="ChEBI" id="CHEBI:43474"/>
        <dbReference type="ChEBI" id="CHEBI:57720"/>
        <dbReference type="EC" id="2.4.2.1"/>
    </reaction>
    <physiologicalReaction direction="left-to-right" evidence="1">
        <dbReference type="Rhea" id="RHEA:27647"/>
    </physiologicalReaction>
</comment>
<evidence type="ECO:0000256" key="8">
    <source>
        <dbReference type="ARBA" id="ARBA00048968"/>
    </source>
</evidence>
<protein>
    <recommendedName>
        <fullName evidence="10">Purine nucleoside phosphorylase</fullName>
    </recommendedName>
</protein>
<dbReference type="GO" id="GO:0016787">
    <property type="term" value="F:hydrolase activity"/>
    <property type="evidence" value="ECO:0007669"/>
    <property type="project" value="UniProtKB-KW"/>
</dbReference>
<evidence type="ECO:0000256" key="3">
    <source>
        <dbReference type="ARBA" id="ARBA00022679"/>
    </source>
</evidence>
<dbReference type="InterPro" id="IPR003730">
    <property type="entry name" value="Cu_polyphenol_OxRdtase"/>
</dbReference>
<dbReference type="InterPro" id="IPR038371">
    <property type="entry name" value="Cu_polyphenol_OxRdtase_sf"/>
</dbReference>
<keyword evidence="13" id="KW-1185">Reference proteome</keyword>
<organism evidence="12 13">
    <name type="scientific">Kordiimonas sediminis</name>
    <dbReference type="NCBI Taxonomy" id="1735581"/>
    <lineage>
        <taxon>Bacteria</taxon>
        <taxon>Pseudomonadati</taxon>
        <taxon>Pseudomonadota</taxon>
        <taxon>Alphaproteobacteria</taxon>
        <taxon>Kordiimonadales</taxon>
        <taxon>Kordiimonadaceae</taxon>
        <taxon>Kordiimonas</taxon>
    </lineage>
</organism>
<sequence>MSKGVYSSLNCGPGSNDNQAHVTENRRIVADTLSGSAHTPLLSCYQIHSNIVHHATKSFSDNRPQADALVTRTPGLILGILTADCTPVLFYDPEVCVIGAAHAGWKGALTGILENTVSMMETLGADRQRIQAAIGPTIHQPSYEVDKNFLERFLDTDANSKRFFENGKDADHHQFDLPGYVENRLQKHGIEHIWQSGTDTYSSSRHFSYRRSTHKGDSDYGRQISVIMLP</sequence>
<dbReference type="SUPFAM" id="SSF64438">
    <property type="entry name" value="CNF1/YfiH-like putative cysteine hydrolases"/>
    <property type="match status" value="1"/>
</dbReference>
<evidence type="ECO:0000256" key="11">
    <source>
        <dbReference type="SAM" id="MobiDB-lite"/>
    </source>
</evidence>
<name>A0A919E4G8_9PROT</name>
<reference evidence="12" key="1">
    <citation type="journal article" date="2014" name="Int. J. Syst. Evol. Microbiol.">
        <title>Complete genome sequence of Corynebacterium casei LMG S-19264T (=DSM 44701T), isolated from a smear-ripened cheese.</title>
        <authorList>
            <consortium name="US DOE Joint Genome Institute (JGI-PGF)"/>
            <person name="Walter F."/>
            <person name="Albersmeier A."/>
            <person name="Kalinowski J."/>
            <person name="Ruckert C."/>
        </authorList>
    </citation>
    <scope>NUCLEOTIDE SEQUENCE</scope>
    <source>
        <strain evidence="12">KCTC 42590</strain>
    </source>
</reference>
<evidence type="ECO:0000256" key="7">
    <source>
        <dbReference type="ARBA" id="ARBA00047989"/>
    </source>
</evidence>
<feature type="region of interest" description="Disordered" evidence="11">
    <location>
        <begin position="1"/>
        <end position="20"/>
    </location>
</feature>
<dbReference type="AlphaFoldDB" id="A0A919E4G8"/>
<comment type="catalytic activity">
    <reaction evidence="9">
        <text>S-methyl-5'-thioadenosine + phosphate = 5-(methylsulfanyl)-alpha-D-ribose 1-phosphate + adenine</text>
        <dbReference type="Rhea" id="RHEA:11852"/>
        <dbReference type="ChEBI" id="CHEBI:16708"/>
        <dbReference type="ChEBI" id="CHEBI:17509"/>
        <dbReference type="ChEBI" id="CHEBI:43474"/>
        <dbReference type="ChEBI" id="CHEBI:58533"/>
        <dbReference type="EC" id="2.4.2.28"/>
    </reaction>
    <physiologicalReaction direction="left-to-right" evidence="9">
        <dbReference type="Rhea" id="RHEA:11853"/>
    </physiologicalReaction>
</comment>
<keyword evidence="3" id="KW-0808">Transferase</keyword>
<evidence type="ECO:0000256" key="1">
    <source>
        <dbReference type="ARBA" id="ARBA00000553"/>
    </source>
</evidence>